<keyword evidence="2" id="KW-1185">Reference proteome</keyword>
<sequence>MPKRSAISPERRQELQLKNACYVITCYKDEFLCKDHPNGRCERGFFSLFLQVVYGMAFAKKYDLPYKVDFTNVKYAYSGNQGSDQISFWEALMVQSSPSPGYIPIVNLRYETHPLRIWSRHFIRSLHQTLQSEIRLQDKLLNKANAIKERFKAFKILGLHARRTDHPTEVPPVSDWVLINKIEKRITAFDRLFVATDDTAFLETLRTRFPQKVLAHDFIRSETDRAIHDHGGRENGILLGEQALLDCLSLSFCQELILSPSNLSYAALVFQPETPYTLAESSGAAWSRRKTLLAYRLNQWGIRKW</sequence>
<protein>
    <recommendedName>
        <fullName evidence="3">Nodulation protein Z (NodZ)</fullName>
    </recommendedName>
</protein>
<reference evidence="2" key="1">
    <citation type="journal article" date="2019" name="Int. J. Syst. Evol. Microbiol.">
        <title>The Global Catalogue of Microorganisms (GCM) 10K type strain sequencing project: providing services to taxonomists for standard genome sequencing and annotation.</title>
        <authorList>
            <consortium name="The Broad Institute Genomics Platform"/>
            <consortium name="The Broad Institute Genome Sequencing Center for Infectious Disease"/>
            <person name="Wu L."/>
            <person name="Ma J."/>
        </authorList>
    </citation>
    <scope>NUCLEOTIDE SEQUENCE [LARGE SCALE GENOMIC DNA]</scope>
    <source>
        <strain evidence="2">CECT 7706</strain>
    </source>
</reference>
<dbReference type="EMBL" id="JAUFQS010000047">
    <property type="protein sequence ID" value="MDN3690591.1"/>
    <property type="molecule type" value="Genomic_DNA"/>
</dbReference>
<evidence type="ECO:0008006" key="3">
    <source>
        <dbReference type="Google" id="ProtNLM"/>
    </source>
</evidence>
<organism evidence="1 2">
    <name type="scientific">Cyclobacterium jeungdonense</name>
    <dbReference type="NCBI Taxonomy" id="708087"/>
    <lineage>
        <taxon>Bacteria</taxon>
        <taxon>Pseudomonadati</taxon>
        <taxon>Bacteroidota</taxon>
        <taxon>Cytophagia</taxon>
        <taxon>Cytophagales</taxon>
        <taxon>Cyclobacteriaceae</taxon>
        <taxon>Cyclobacterium</taxon>
    </lineage>
</organism>
<gene>
    <name evidence="1" type="ORF">QWZ15_22415</name>
</gene>
<dbReference type="RefSeq" id="WP_163382933.1">
    <property type="nucleotide sequence ID" value="NZ_JAUFQS010000047.1"/>
</dbReference>
<name>A0ABT8CDU2_9BACT</name>
<proteinExistence type="predicted"/>
<evidence type="ECO:0000313" key="1">
    <source>
        <dbReference type="EMBL" id="MDN3690591.1"/>
    </source>
</evidence>
<dbReference type="Gene3D" id="3.40.50.11350">
    <property type="match status" value="1"/>
</dbReference>
<accession>A0ABT8CDU2</accession>
<dbReference type="Proteomes" id="UP001236663">
    <property type="component" value="Unassembled WGS sequence"/>
</dbReference>
<evidence type="ECO:0000313" key="2">
    <source>
        <dbReference type="Proteomes" id="UP001236663"/>
    </source>
</evidence>
<comment type="caution">
    <text evidence="1">The sequence shown here is derived from an EMBL/GenBank/DDBJ whole genome shotgun (WGS) entry which is preliminary data.</text>
</comment>